<name>A0A7M3MCF3_9BACT</name>
<dbReference type="AlphaFoldDB" id="A0A7M3MCF3"/>
<protein>
    <submittedName>
        <fullName evidence="1">Uncharacterized protein</fullName>
    </submittedName>
</protein>
<gene>
    <name evidence="1" type="ORF">DPQ33_13805</name>
</gene>
<comment type="caution">
    <text evidence="1">The sequence shown here is derived from an EMBL/GenBank/DDBJ whole genome shotgun (WGS) entry which is preliminary data.</text>
</comment>
<keyword evidence="2" id="KW-1185">Reference proteome</keyword>
<organism evidence="1 2">
    <name type="scientific">Oceanidesulfovibrio indonesiensis</name>
    <dbReference type="NCBI Taxonomy" id="54767"/>
    <lineage>
        <taxon>Bacteria</taxon>
        <taxon>Pseudomonadati</taxon>
        <taxon>Thermodesulfobacteriota</taxon>
        <taxon>Desulfovibrionia</taxon>
        <taxon>Desulfovibrionales</taxon>
        <taxon>Desulfovibrionaceae</taxon>
        <taxon>Oceanidesulfovibrio</taxon>
    </lineage>
</organism>
<dbReference type="InterPro" id="IPR027417">
    <property type="entry name" value="P-loop_NTPase"/>
</dbReference>
<dbReference type="Proteomes" id="UP000448292">
    <property type="component" value="Unassembled WGS sequence"/>
</dbReference>
<evidence type="ECO:0000313" key="2">
    <source>
        <dbReference type="Proteomes" id="UP000448292"/>
    </source>
</evidence>
<dbReference type="EMBL" id="QMIE01000013">
    <property type="protein sequence ID" value="TVM16032.1"/>
    <property type="molecule type" value="Genomic_DNA"/>
</dbReference>
<proteinExistence type="predicted"/>
<evidence type="ECO:0000313" key="1">
    <source>
        <dbReference type="EMBL" id="TVM16032.1"/>
    </source>
</evidence>
<accession>A0A7M3MCF3</accession>
<dbReference type="SUPFAM" id="SSF52540">
    <property type="entry name" value="P-loop containing nucleoside triphosphate hydrolases"/>
    <property type="match status" value="1"/>
</dbReference>
<dbReference type="RefSeq" id="WP_144303812.1">
    <property type="nucleotide sequence ID" value="NZ_QMIE01000013.1"/>
</dbReference>
<reference evidence="1 2" key="1">
    <citation type="submission" date="2018-06" db="EMBL/GenBank/DDBJ databases">
        <title>Complete genome of Desulfovibrio indonesiensis P37SLT.</title>
        <authorList>
            <person name="Crispim J.S."/>
            <person name="Vidigal P.M.P."/>
            <person name="Silva L.C.F."/>
            <person name="Laguardia C.N."/>
            <person name="Araujo L.C."/>
            <person name="Dias R.S."/>
            <person name="Sousa M.P."/>
            <person name="Paula S.O."/>
            <person name="Silva C."/>
        </authorList>
    </citation>
    <scope>NUCLEOTIDE SEQUENCE [LARGE SCALE GENOMIC DNA]</scope>
    <source>
        <strain evidence="1 2">P37SLT</strain>
    </source>
</reference>
<dbReference type="OrthoDB" id="556502at2"/>
<sequence>MFIINGSDIASLDDVDLRALVVQLCAAELHALGLPRSSLTAGGDQNAPDGGVDVRVELPSGDARLDFIPRSNTGFQVKKPDMPRGEILNEMRPGGNLRPVIAELAEQGGAYVIACASGSVADSALRDRRSAMRDAVADLQGHDALHLDFYDRERLAAWASQYPGVAVWVQKCLGRPIQGWQPYANWSAPGEPVDAEYLWDDTSRLFDSRKTAESELTIIEGIDRIRDILAKPGGVVRLIGLSGMGKTRLAQALFDARVGERSLDPSIVVYTDTVQAQTPLPSEVIAHHNQEGKRVIVIVDNCKPDLHKTLADACKKEGVVVSLMTVEYDVREDEPEHTEVIRLAPASEDVLGMLLQQRATHVTQQDRIRIAQWSEGNARLALAVARTLRPGESVAAWSDRELFDRLFHQGREEDTSLLRAAEVCSLVYSFDGETDSGEHAELPLLAELAGMSLDELYGHVQELLARELAQQRGKWRAVLPQVLAIHLAKRALEQLRPNRVFRILFETAPPRLRQSFTRRLGHLHDSERARAIVKPLLQPDGMLGDVSAFEPDDATLFQNLAPVLPSETLAALERGLLVSDRAWLDKPYPFFSVQDVSILLHALAYDPELFDRAARLLAKLTTEKTSSANAIGQDFYSLFYHRYSGTHATQRQRISFIEELLKGTVAEAVCGVRALGAMLAVRDLSPAHSYEFGAWPRDYGWRPHDREEYMNWFRNALALALQHIQSDSPVADSLCEMLASQFRDLWVNAQIHDELEHAVEVISRRRYWASGWQVVRMMLNQDSDLMDSDALARLKALDACLKPKNLAEEVRAYVFIDATDVRRFADPVPESDVRLSDAYDNHSEYVRTLGIAVAKESEILSELLGDLSSSGVHESQPSRSFFGQGLAEGAASLTAIWDMLVKGVAATPVAERNASVSVGFLAQAADIDPNAAHTFLDGAIENPALKAFVPLFQSAVGVDSRGVERLIQVAVDSEVEAWNYVNLTFGRGLKNTPPDRLVALVEAVAALPKGQDVALKILLWKLYLTKDDYGPRDKALIECGRRMLLKYPYDGHQNIRTSHDLKEIASICLKDSGGENFAEKLCETFLEAIPVRHLFSLSRYMKILEQIFLLQPHVALTAFFHEKREAPLHYINEKTVLDAIPLETLLGWINEQPEQRFPKVATAIQLFEKDHQSLNPRALELLEAAPDKQTIMARFERRLRPSVWAGSLAGVYGMRKQALAPLLTHEDTAVASVAATWSRKLDEWAQTARESERKDPGSFE</sequence>